<dbReference type="HOGENOM" id="CLU_010194_1_0_3"/>
<dbReference type="SUPFAM" id="SSF51735">
    <property type="entry name" value="NAD(P)-binding Rossmann-fold domains"/>
    <property type="match status" value="1"/>
</dbReference>
<comment type="similarity">
    <text evidence="1">Belongs to the short-chain dehydrogenases/reductases (SDR) family.</text>
</comment>
<dbReference type="STRING" id="56107.Cylst_4769"/>
<dbReference type="GO" id="GO:0016491">
    <property type="term" value="F:oxidoreductase activity"/>
    <property type="evidence" value="ECO:0007669"/>
    <property type="project" value="UniProtKB-KW"/>
</dbReference>
<accession>K9X2F6</accession>
<dbReference type="NCBIfam" id="NF005559">
    <property type="entry name" value="PRK07231.1"/>
    <property type="match status" value="1"/>
</dbReference>
<gene>
    <name evidence="3" type="ORF">Cylst_4769</name>
</gene>
<dbReference type="Proteomes" id="UP000010475">
    <property type="component" value="Chromosome"/>
</dbReference>
<evidence type="ECO:0000313" key="4">
    <source>
        <dbReference type="Proteomes" id="UP000010475"/>
    </source>
</evidence>
<evidence type="ECO:0000256" key="1">
    <source>
        <dbReference type="ARBA" id="ARBA00006484"/>
    </source>
</evidence>
<dbReference type="PRINTS" id="PR00081">
    <property type="entry name" value="GDHRDH"/>
</dbReference>
<dbReference type="FunFam" id="3.40.50.720:FF:000084">
    <property type="entry name" value="Short-chain dehydrogenase reductase"/>
    <property type="match status" value="1"/>
</dbReference>
<dbReference type="PANTHER" id="PTHR24321">
    <property type="entry name" value="DEHYDROGENASES, SHORT CHAIN"/>
    <property type="match status" value="1"/>
</dbReference>
<keyword evidence="2" id="KW-0560">Oxidoreductase</keyword>
<dbReference type="Pfam" id="PF13561">
    <property type="entry name" value="adh_short_C2"/>
    <property type="match status" value="1"/>
</dbReference>
<dbReference type="PANTHER" id="PTHR24321:SF11">
    <property type="entry name" value="BLR0893 PROTEIN"/>
    <property type="match status" value="1"/>
</dbReference>
<reference evidence="3 4" key="1">
    <citation type="submission" date="2012-06" db="EMBL/GenBank/DDBJ databases">
        <title>Finished chromosome of genome of Cylindrospermum stagnale PCC 7417.</title>
        <authorList>
            <consortium name="US DOE Joint Genome Institute"/>
            <person name="Gugger M."/>
            <person name="Coursin T."/>
            <person name="Rippka R."/>
            <person name="Tandeau De Marsac N."/>
            <person name="Huntemann M."/>
            <person name="Wei C.-L."/>
            <person name="Han J."/>
            <person name="Detter J.C."/>
            <person name="Han C."/>
            <person name="Tapia R."/>
            <person name="Chen A."/>
            <person name="Kyrpides N."/>
            <person name="Mavromatis K."/>
            <person name="Markowitz V."/>
            <person name="Szeto E."/>
            <person name="Ivanova N."/>
            <person name="Pagani I."/>
            <person name="Pati A."/>
            <person name="Goodwin L."/>
            <person name="Nordberg H.P."/>
            <person name="Cantor M.N."/>
            <person name="Hua S.X."/>
            <person name="Woyke T."/>
            <person name="Kerfeld C.A."/>
        </authorList>
    </citation>
    <scope>NUCLEOTIDE SEQUENCE [LARGE SCALE GENOMIC DNA]</scope>
    <source>
        <strain evidence="3 4">PCC 7417</strain>
    </source>
</reference>
<dbReference type="NCBIfam" id="NF004818">
    <property type="entry name" value="PRK06172.1"/>
    <property type="match status" value="1"/>
</dbReference>
<organism evidence="3 4">
    <name type="scientific">Cylindrospermum stagnale PCC 7417</name>
    <dbReference type="NCBI Taxonomy" id="56107"/>
    <lineage>
        <taxon>Bacteria</taxon>
        <taxon>Bacillati</taxon>
        <taxon>Cyanobacteriota</taxon>
        <taxon>Cyanophyceae</taxon>
        <taxon>Nostocales</taxon>
        <taxon>Nostocaceae</taxon>
        <taxon>Cylindrospermum</taxon>
    </lineage>
</organism>
<dbReference type="EMBL" id="CP003642">
    <property type="protein sequence ID" value="AFZ26830.1"/>
    <property type="molecule type" value="Genomic_DNA"/>
</dbReference>
<dbReference type="InterPro" id="IPR020904">
    <property type="entry name" value="Sc_DH/Rdtase_CS"/>
</dbReference>
<evidence type="ECO:0000313" key="3">
    <source>
        <dbReference type="EMBL" id="AFZ26830.1"/>
    </source>
</evidence>
<dbReference type="AlphaFoldDB" id="K9X2F6"/>
<protein>
    <recommendedName>
        <fullName evidence="5">Short-chain alcohol dehydrogenase like protein</fullName>
    </recommendedName>
</protein>
<dbReference type="eggNOG" id="COG1028">
    <property type="taxonomic scope" value="Bacteria"/>
</dbReference>
<dbReference type="InterPro" id="IPR036291">
    <property type="entry name" value="NAD(P)-bd_dom_sf"/>
</dbReference>
<dbReference type="KEGG" id="csg:Cylst_4769"/>
<proteinExistence type="inferred from homology"/>
<dbReference type="Gene3D" id="3.40.50.720">
    <property type="entry name" value="NAD(P)-binding Rossmann-like Domain"/>
    <property type="match status" value="1"/>
</dbReference>
<dbReference type="PRINTS" id="PR00080">
    <property type="entry name" value="SDRFAMILY"/>
</dbReference>
<evidence type="ECO:0000256" key="2">
    <source>
        <dbReference type="ARBA" id="ARBA00023002"/>
    </source>
</evidence>
<name>K9X2F6_9NOST</name>
<dbReference type="RefSeq" id="WP_015210067.1">
    <property type="nucleotide sequence ID" value="NC_019757.1"/>
</dbReference>
<evidence type="ECO:0008006" key="5">
    <source>
        <dbReference type="Google" id="ProtNLM"/>
    </source>
</evidence>
<sequence length="250" mass="26315">MAEFDNKVALVTGGSSGIGRAAALAFAQKGAKVVIASRRIKESEETVALIQAIGGEAKFVQTDITQAVEVENLIAQTVATYGRLDYAFNNAGTEGIFGPGIEQTEENWNHTIDTNLKGVWLSMKYQIPQMLKQGGGAIVNNSSIAGLIGFANISIYAASKHGVIGLTKSLALEHAKDNIRINAVCPGTIETDMVDRGFGEEGKIKIMALHPIGRLGKSEEIASAVTWLCSDGASFVTGQSLAIDGGFTAQ</sequence>
<dbReference type="InterPro" id="IPR002347">
    <property type="entry name" value="SDR_fam"/>
</dbReference>
<dbReference type="PATRIC" id="fig|56107.3.peg.5238"/>
<dbReference type="OrthoDB" id="9803333at2"/>
<dbReference type="PROSITE" id="PS00061">
    <property type="entry name" value="ADH_SHORT"/>
    <property type="match status" value="1"/>
</dbReference>
<dbReference type="CDD" id="cd05233">
    <property type="entry name" value="SDR_c"/>
    <property type="match status" value="1"/>
</dbReference>
<keyword evidence="4" id="KW-1185">Reference proteome</keyword>